<keyword evidence="3" id="KW-1185">Reference proteome</keyword>
<evidence type="ECO:0000256" key="1">
    <source>
        <dbReference type="SAM" id="SignalP"/>
    </source>
</evidence>
<evidence type="ECO:0000313" key="3">
    <source>
        <dbReference type="Proteomes" id="UP000216339"/>
    </source>
</evidence>
<comment type="caution">
    <text evidence="2">The sequence shown here is derived from an EMBL/GenBank/DDBJ whole genome shotgun (WGS) entry which is preliminary data.</text>
</comment>
<dbReference type="Proteomes" id="UP000216339">
    <property type="component" value="Unassembled WGS sequence"/>
</dbReference>
<dbReference type="RefSeq" id="WP_095510958.1">
    <property type="nucleotide sequence ID" value="NZ_MQWD01000001.1"/>
</dbReference>
<dbReference type="OrthoDB" id="9879787at2"/>
<feature type="signal peptide" evidence="1">
    <location>
        <begin position="1"/>
        <end position="22"/>
    </location>
</feature>
<name>A0A271J1C2_9BACT</name>
<accession>A0A271J1C2</accession>
<protein>
    <submittedName>
        <fullName evidence="2">Uncharacterized protein</fullName>
    </submittedName>
</protein>
<evidence type="ECO:0000313" key="2">
    <source>
        <dbReference type="EMBL" id="PAP77292.1"/>
    </source>
</evidence>
<keyword evidence="1" id="KW-0732">Signal</keyword>
<organism evidence="2 3">
    <name type="scientific">Rubrivirga marina</name>
    <dbReference type="NCBI Taxonomy" id="1196024"/>
    <lineage>
        <taxon>Bacteria</taxon>
        <taxon>Pseudomonadati</taxon>
        <taxon>Rhodothermota</taxon>
        <taxon>Rhodothermia</taxon>
        <taxon>Rhodothermales</taxon>
        <taxon>Rubricoccaceae</taxon>
        <taxon>Rubrivirga</taxon>
    </lineage>
</organism>
<dbReference type="AlphaFoldDB" id="A0A271J1C2"/>
<proteinExistence type="predicted"/>
<sequence>MRIAAVVLLIAVASGCAATAPASVVAPSPAVVVAVEPPAPPPVPVAERPEVVELAPLVPPPVPERRIERRSVYEQAGVTEWTLANGLTVVYLHEPNADVYRARVQAPTGWVSLPASMRSVFEEGGAATWGGLLASVEPRRRVAVAEAETLAELVGSVEALFTRPSDPPVSEAIASAFDRPSDFVVVLSGPVEREWVEPVIATALAPLRGRDSEFGPLLETPEPIASASLVAEINAGWDDLPAIVLLSHLLADRSGRGDAVRLDFDAPRRVAHALVDPSGAGADVFRPASDDAIRVARTESARAAASPEGRILALAILYEVPGNVRPARPPSDALTLSDRIERTPPARVVDLLGRLAQAAVVTAPPPLPSLPE</sequence>
<dbReference type="EMBL" id="MQWD01000001">
    <property type="protein sequence ID" value="PAP77292.1"/>
    <property type="molecule type" value="Genomic_DNA"/>
</dbReference>
<dbReference type="PROSITE" id="PS51257">
    <property type="entry name" value="PROKAR_LIPOPROTEIN"/>
    <property type="match status" value="1"/>
</dbReference>
<feature type="chain" id="PRO_5011972853" evidence="1">
    <location>
        <begin position="23"/>
        <end position="372"/>
    </location>
</feature>
<reference evidence="2 3" key="1">
    <citation type="submission" date="2016-11" db="EMBL/GenBank/DDBJ databases">
        <title>Study of marine rhodopsin-containing bacteria.</title>
        <authorList>
            <person name="Yoshizawa S."/>
            <person name="Kumagai Y."/>
            <person name="Kogure K."/>
        </authorList>
    </citation>
    <scope>NUCLEOTIDE SEQUENCE [LARGE SCALE GENOMIC DNA]</scope>
    <source>
        <strain evidence="2 3">SAORIC-28</strain>
    </source>
</reference>
<gene>
    <name evidence="2" type="ORF">BSZ37_13030</name>
</gene>